<dbReference type="Pfam" id="PF20160">
    <property type="entry name" value="C-JID"/>
    <property type="match status" value="1"/>
</dbReference>
<keyword evidence="5" id="KW-1185">Reference proteome</keyword>
<evidence type="ECO:0000259" key="3">
    <source>
        <dbReference type="Pfam" id="PF20160"/>
    </source>
</evidence>
<keyword evidence="2" id="KW-0677">Repeat</keyword>
<proteinExistence type="predicted"/>
<feature type="domain" description="C-JID" evidence="3">
    <location>
        <begin position="166"/>
        <end position="305"/>
    </location>
</feature>
<accession>A0AAW1XXR5</accession>
<dbReference type="EMBL" id="JBEDUW010000002">
    <property type="protein sequence ID" value="KAK9941555.1"/>
    <property type="molecule type" value="Genomic_DNA"/>
</dbReference>
<reference evidence="4 5" key="1">
    <citation type="journal article" date="2023" name="G3 (Bethesda)">
        <title>A chromosome-length genome assembly and annotation of blackberry (Rubus argutus, cv. 'Hillquist').</title>
        <authorList>
            <person name="Bruna T."/>
            <person name="Aryal R."/>
            <person name="Dudchenko O."/>
            <person name="Sargent D.J."/>
            <person name="Mead D."/>
            <person name="Buti M."/>
            <person name="Cavallini A."/>
            <person name="Hytonen T."/>
            <person name="Andres J."/>
            <person name="Pham M."/>
            <person name="Weisz D."/>
            <person name="Mascagni F."/>
            <person name="Usai G."/>
            <person name="Natali L."/>
            <person name="Bassil N."/>
            <person name="Fernandez G.E."/>
            <person name="Lomsadze A."/>
            <person name="Armour M."/>
            <person name="Olukolu B."/>
            <person name="Poorten T."/>
            <person name="Britton C."/>
            <person name="Davik J."/>
            <person name="Ashrafi H."/>
            <person name="Aiden E.L."/>
            <person name="Borodovsky M."/>
            <person name="Worthington M."/>
        </authorList>
    </citation>
    <scope>NUCLEOTIDE SEQUENCE [LARGE SCALE GENOMIC DNA]</scope>
    <source>
        <strain evidence="4">PI 553951</strain>
    </source>
</reference>
<keyword evidence="1" id="KW-0433">Leucine-rich repeat</keyword>
<name>A0AAW1XXR5_RUBAR</name>
<dbReference type="Proteomes" id="UP001457282">
    <property type="component" value="Unassembled WGS sequence"/>
</dbReference>
<gene>
    <name evidence="4" type="ORF">M0R45_007259</name>
</gene>
<evidence type="ECO:0000313" key="5">
    <source>
        <dbReference type="Proteomes" id="UP001457282"/>
    </source>
</evidence>
<evidence type="ECO:0000256" key="1">
    <source>
        <dbReference type="ARBA" id="ARBA00022614"/>
    </source>
</evidence>
<evidence type="ECO:0000256" key="2">
    <source>
        <dbReference type="ARBA" id="ARBA00022737"/>
    </source>
</evidence>
<dbReference type="InterPro" id="IPR045344">
    <property type="entry name" value="C-JID"/>
</dbReference>
<dbReference type="AlphaFoldDB" id="A0AAW1XXR5"/>
<evidence type="ECO:0000313" key="4">
    <source>
        <dbReference type="EMBL" id="KAK9941555.1"/>
    </source>
</evidence>
<sequence>MNQESAVGCGFLKTLICLEQKYWNRSNRRHICGLNRIRSRGIEILYNLKSIDLSHSVNLLSTPDFRVMPFLETLSELPSHVWVDVSNCISLDTLSNPITQCNSALSAYCFNCFKMMENESVKSIALSLLIRYLQEPEICRDNFTTWWLRNHGCSHCRHKIFNFVAPGNEIPEWYNHQSEGSLIIVELHPGWFSNKWMGFSLCAVFRLRKPLTPFASIKIVCKLTHDGISYSNRPCVDLEESGQPVVDHTGCSMCTVIDMITWEITGRISTISLNFHLLTGFTGPNHDGVEVKKCGFRMIYEEDVEQLRQTLWKQSNVGINTKRGLQHYNDDNASVNQEKEGEPHPKRFKQLDLALDLDGAGPSGSACIDDQNMMVSTVCVPQSTVSTT</sequence>
<organism evidence="4 5">
    <name type="scientific">Rubus argutus</name>
    <name type="common">Southern blackberry</name>
    <dbReference type="NCBI Taxonomy" id="59490"/>
    <lineage>
        <taxon>Eukaryota</taxon>
        <taxon>Viridiplantae</taxon>
        <taxon>Streptophyta</taxon>
        <taxon>Embryophyta</taxon>
        <taxon>Tracheophyta</taxon>
        <taxon>Spermatophyta</taxon>
        <taxon>Magnoliopsida</taxon>
        <taxon>eudicotyledons</taxon>
        <taxon>Gunneridae</taxon>
        <taxon>Pentapetalae</taxon>
        <taxon>rosids</taxon>
        <taxon>fabids</taxon>
        <taxon>Rosales</taxon>
        <taxon>Rosaceae</taxon>
        <taxon>Rosoideae</taxon>
        <taxon>Rosoideae incertae sedis</taxon>
        <taxon>Rubus</taxon>
    </lineage>
</organism>
<protein>
    <recommendedName>
        <fullName evidence="3">C-JID domain-containing protein</fullName>
    </recommendedName>
</protein>
<comment type="caution">
    <text evidence="4">The sequence shown here is derived from an EMBL/GenBank/DDBJ whole genome shotgun (WGS) entry which is preliminary data.</text>
</comment>